<dbReference type="SMART" id="SM00276">
    <property type="entry name" value="GLECT"/>
    <property type="match status" value="1"/>
</dbReference>
<dbReference type="GO" id="GO:0030246">
    <property type="term" value="F:carbohydrate binding"/>
    <property type="evidence" value="ECO:0007669"/>
    <property type="project" value="UniProtKB-UniRule"/>
</dbReference>
<dbReference type="Pfam" id="PF00337">
    <property type="entry name" value="Gal-bind_lectin"/>
    <property type="match status" value="1"/>
</dbReference>
<protein>
    <recommendedName>
        <fullName evidence="2">Galectin</fullName>
    </recommendedName>
</protein>
<dbReference type="PANTHER" id="PTHR11346">
    <property type="entry name" value="GALECTIN"/>
    <property type="match status" value="1"/>
</dbReference>
<dbReference type="CDD" id="cd00070">
    <property type="entry name" value="GLECT"/>
    <property type="match status" value="1"/>
</dbReference>
<proteinExistence type="predicted"/>
<evidence type="ECO:0000259" key="3">
    <source>
        <dbReference type="PROSITE" id="PS51304"/>
    </source>
</evidence>
<keyword evidence="4" id="KW-1185">Reference proteome</keyword>
<dbReference type="Proteomes" id="UP000035680">
    <property type="component" value="Unassembled WGS sequence"/>
</dbReference>
<accession>A0A0K0FDV1</accession>
<reference evidence="5" key="2">
    <citation type="submission" date="2015-08" db="UniProtKB">
        <authorList>
            <consortium name="WormBaseParasite"/>
        </authorList>
    </citation>
    <scope>IDENTIFICATION</scope>
</reference>
<evidence type="ECO:0000313" key="4">
    <source>
        <dbReference type="Proteomes" id="UP000035680"/>
    </source>
</evidence>
<dbReference type="PANTHER" id="PTHR11346:SF174">
    <property type="entry name" value="GALAPTIN LEC-8-RELATED"/>
    <property type="match status" value="1"/>
</dbReference>
<organism evidence="4 5">
    <name type="scientific">Strongyloides venezuelensis</name>
    <name type="common">Threadworm</name>
    <dbReference type="NCBI Taxonomy" id="75913"/>
    <lineage>
        <taxon>Eukaryota</taxon>
        <taxon>Metazoa</taxon>
        <taxon>Ecdysozoa</taxon>
        <taxon>Nematoda</taxon>
        <taxon>Chromadorea</taxon>
        <taxon>Rhabditida</taxon>
        <taxon>Tylenchina</taxon>
        <taxon>Panagrolaimomorpha</taxon>
        <taxon>Strongyloidoidea</taxon>
        <taxon>Strongyloididae</taxon>
        <taxon>Strongyloides</taxon>
    </lineage>
</organism>
<dbReference type="InterPro" id="IPR013320">
    <property type="entry name" value="ConA-like_dom_sf"/>
</dbReference>
<dbReference type="InterPro" id="IPR001079">
    <property type="entry name" value="Galectin_CRD"/>
</dbReference>
<dbReference type="STRING" id="75913.A0A0K0FDV1"/>
<sequence>MNTIHNPVVPLFEIIYEEFCPGVKIIVEGQVSEHHGNSQDFAIDLLSELHVVLHLNFRFSHGSHKEHNLVMNSCFNGSWGREIRYRNPLHDHDNFTIIIAVYESYYIFYVNGSYVGSFKHRIQYQTIQAIGVKGQVNIEKIKFEGFNFYNSWENEYDYEHSGY</sequence>
<reference evidence="4" key="1">
    <citation type="submission" date="2014-07" db="EMBL/GenBank/DDBJ databases">
        <authorList>
            <person name="Martin A.A"/>
            <person name="De Silva N."/>
        </authorList>
    </citation>
    <scope>NUCLEOTIDE SEQUENCE</scope>
</reference>
<dbReference type="GO" id="GO:0016936">
    <property type="term" value="F:galactoside binding"/>
    <property type="evidence" value="ECO:0007669"/>
    <property type="project" value="TreeGrafter"/>
</dbReference>
<feature type="domain" description="Galectin" evidence="3">
    <location>
        <begin position="11"/>
        <end position="144"/>
    </location>
</feature>
<dbReference type="PROSITE" id="PS51304">
    <property type="entry name" value="GALECTIN"/>
    <property type="match status" value="1"/>
</dbReference>
<keyword evidence="1 2" id="KW-0430">Lectin</keyword>
<dbReference type="InterPro" id="IPR044156">
    <property type="entry name" value="Galectin-like"/>
</dbReference>
<dbReference type="WBParaSite" id="SVE_0702800.1">
    <property type="protein sequence ID" value="SVE_0702800.1"/>
    <property type="gene ID" value="SVE_0702800"/>
</dbReference>
<name>A0A0K0FDV1_STRVS</name>
<dbReference type="Gene3D" id="2.60.120.200">
    <property type="match status" value="1"/>
</dbReference>
<dbReference type="SUPFAM" id="SSF49899">
    <property type="entry name" value="Concanavalin A-like lectins/glucanases"/>
    <property type="match status" value="1"/>
</dbReference>
<dbReference type="SMART" id="SM00908">
    <property type="entry name" value="Gal-bind_lectin"/>
    <property type="match status" value="1"/>
</dbReference>
<evidence type="ECO:0000256" key="2">
    <source>
        <dbReference type="RuleBase" id="RU102079"/>
    </source>
</evidence>
<evidence type="ECO:0000256" key="1">
    <source>
        <dbReference type="ARBA" id="ARBA00022734"/>
    </source>
</evidence>
<evidence type="ECO:0000313" key="5">
    <source>
        <dbReference type="WBParaSite" id="SVE_0702800.1"/>
    </source>
</evidence>
<dbReference type="AlphaFoldDB" id="A0A0K0FDV1"/>